<gene>
    <name evidence="8" type="ORF">C7382_11239</name>
</gene>
<dbReference type="RefSeq" id="WP_165815139.1">
    <property type="nucleotide sequence ID" value="NZ_JBGXZY010000046.1"/>
</dbReference>
<dbReference type="PANTHER" id="PTHR33884:SF3">
    <property type="entry name" value="UPF0410 PROTEIN YMGE"/>
    <property type="match status" value="1"/>
</dbReference>
<dbReference type="Pfam" id="PF04226">
    <property type="entry name" value="Transgly_assoc"/>
    <property type="match status" value="1"/>
</dbReference>
<name>A0A2U1F922_9PORP</name>
<sequence>MLGSIIIGALAGYIASKIRRGKSLGLLLNILIGLIGGVLGGYLLQLLGIPGSTSLLPRLATSTLGAILLLVLADFLSKRH</sequence>
<accession>A0A2U1F922</accession>
<reference evidence="8 9" key="1">
    <citation type="submission" date="2018-04" db="EMBL/GenBank/DDBJ databases">
        <title>Genomic Encyclopedia of Type Strains, Phase IV (KMG-IV): sequencing the most valuable type-strain genomes for metagenomic binning, comparative biology and taxonomic classification.</title>
        <authorList>
            <person name="Goeker M."/>
        </authorList>
    </citation>
    <scope>NUCLEOTIDE SEQUENCE [LARGE SCALE GENOMIC DNA]</scope>
    <source>
        <strain evidence="8 9">DSM 28520</strain>
    </source>
</reference>
<proteinExistence type="inferred from homology"/>
<dbReference type="InterPro" id="IPR007341">
    <property type="entry name" value="Transgly_assoc"/>
</dbReference>
<evidence type="ECO:0000256" key="6">
    <source>
        <dbReference type="ARBA" id="ARBA00023136"/>
    </source>
</evidence>
<dbReference type="EMBL" id="QEKY01000012">
    <property type="protein sequence ID" value="PVZ08697.1"/>
    <property type="molecule type" value="Genomic_DNA"/>
</dbReference>
<feature type="transmembrane region" description="Helical" evidence="7">
    <location>
        <begin position="26"/>
        <end position="49"/>
    </location>
</feature>
<evidence type="ECO:0000256" key="7">
    <source>
        <dbReference type="SAM" id="Phobius"/>
    </source>
</evidence>
<keyword evidence="6 7" id="KW-0472">Membrane</keyword>
<evidence type="ECO:0000313" key="8">
    <source>
        <dbReference type="EMBL" id="PVZ08697.1"/>
    </source>
</evidence>
<protein>
    <submittedName>
        <fullName evidence="8">Putative membrane protein YeaQ/YmgE (Transglycosylase-associated protein family)</fullName>
    </submittedName>
</protein>
<dbReference type="PANTHER" id="PTHR33884">
    <property type="entry name" value="UPF0410 PROTEIN YMGE"/>
    <property type="match status" value="1"/>
</dbReference>
<comment type="caution">
    <text evidence="8">The sequence shown here is derived from an EMBL/GenBank/DDBJ whole genome shotgun (WGS) entry which is preliminary data.</text>
</comment>
<keyword evidence="3" id="KW-1003">Cell membrane</keyword>
<evidence type="ECO:0000256" key="2">
    <source>
        <dbReference type="ARBA" id="ARBA00011006"/>
    </source>
</evidence>
<dbReference type="GeneID" id="94551138"/>
<dbReference type="GO" id="GO:0005886">
    <property type="term" value="C:plasma membrane"/>
    <property type="evidence" value="ECO:0007669"/>
    <property type="project" value="UniProtKB-SubCell"/>
</dbReference>
<evidence type="ECO:0000256" key="5">
    <source>
        <dbReference type="ARBA" id="ARBA00022989"/>
    </source>
</evidence>
<organism evidence="8 9">
    <name type="scientific">Porphyromonas loveana</name>
    <dbReference type="NCBI Taxonomy" id="1884669"/>
    <lineage>
        <taxon>Bacteria</taxon>
        <taxon>Pseudomonadati</taxon>
        <taxon>Bacteroidota</taxon>
        <taxon>Bacteroidia</taxon>
        <taxon>Bacteroidales</taxon>
        <taxon>Porphyromonadaceae</taxon>
        <taxon>Porphyromonas</taxon>
    </lineage>
</organism>
<feature type="transmembrane region" description="Helical" evidence="7">
    <location>
        <begin position="55"/>
        <end position="76"/>
    </location>
</feature>
<keyword evidence="4 7" id="KW-0812">Transmembrane</keyword>
<comment type="subcellular location">
    <subcellularLocation>
        <location evidence="1">Cell membrane</location>
        <topology evidence="1">Multi-pass membrane protein</topology>
    </subcellularLocation>
</comment>
<evidence type="ECO:0000313" key="9">
    <source>
        <dbReference type="Proteomes" id="UP000245462"/>
    </source>
</evidence>
<keyword evidence="9" id="KW-1185">Reference proteome</keyword>
<keyword evidence="5 7" id="KW-1133">Transmembrane helix</keyword>
<evidence type="ECO:0000256" key="4">
    <source>
        <dbReference type="ARBA" id="ARBA00022692"/>
    </source>
</evidence>
<comment type="similarity">
    <text evidence="2">Belongs to the UPF0410 family.</text>
</comment>
<evidence type="ECO:0000256" key="1">
    <source>
        <dbReference type="ARBA" id="ARBA00004651"/>
    </source>
</evidence>
<dbReference type="Proteomes" id="UP000245462">
    <property type="component" value="Unassembled WGS sequence"/>
</dbReference>
<dbReference type="AlphaFoldDB" id="A0A2U1F922"/>
<evidence type="ECO:0000256" key="3">
    <source>
        <dbReference type="ARBA" id="ARBA00022475"/>
    </source>
</evidence>